<dbReference type="Pfam" id="PF00107">
    <property type="entry name" value="ADH_zinc_N"/>
    <property type="match status" value="1"/>
</dbReference>
<dbReference type="STRING" id="578455.G2QX11"/>
<dbReference type="Pfam" id="PF08240">
    <property type="entry name" value="ADH_N"/>
    <property type="match status" value="1"/>
</dbReference>
<dbReference type="GO" id="GO:0046872">
    <property type="term" value="F:metal ion binding"/>
    <property type="evidence" value="ECO:0007669"/>
    <property type="project" value="UniProtKB-KW"/>
</dbReference>
<evidence type="ECO:0000256" key="4">
    <source>
        <dbReference type="ARBA" id="ARBA00023002"/>
    </source>
</evidence>
<dbReference type="GO" id="GO:0016616">
    <property type="term" value="F:oxidoreductase activity, acting on the CH-OH group of donors, NAD or NADP as acceptor"/>
    <property type="evidence" value="ECO:0007669"/>
    <property type="project" value="InterPro"/>
</dbReference>
<dbReference type="KEGG" id="ttt:THITE_157891"/>
<dbReference type="AlphaFoldDB" id="G2QX11"/>
<dbReference type="Gene3D" id="3.40.50.720">
    <property type="entry name" value="NAD(P)-binding Rossmann-like Domain"/>
    <property type="match status" value="1"/>
</dbReference>
<dbReference type="InterPro" id="IPR047109">
    <property type="entry name" value="CAD-like"/>
</dbReference>
<dbReference type="GeneID" id="11515394"/>
<dbReference type="SUPFAM" id="SSF50129">
    <property type="entry name" value="GroES-like"/>
    <property type="match status" value="1"/>
</dbReference>
<dbReference type="HOGENOM" id="CLU_026673_20_2_1"/>
<dbReference type="PANTHER" id="PTHR42683">
    <property type="entry name" value="ALDEHYDE REDUCTASE"/>
    <property type="match status" value="1"/>
</dbReference>
<dbReference type="SMART" id="SM00829">
    <property type="entry name" value="PKS_ER"/>
    <property type="match status" value="1"/>
</dbReference>
<evidence type="ECO:0000313" key="7">
    <source>
        <dbReference type="EMBL" id="AEO63977.1"/>
    </source>
</evidence>
<dbReference type="CDD" id="cd05283">
    <property type="entry name" value="CAD1"/>
    <property type="match status" value="1"/>
</dbReference>
<evidence type="ECO:0000313" key="8">
    <source>
        <dbReference type="Proteomes" id="UP000008181"/>
    </source>
</evidence>
<accession>G2QX11</accession>
<dbReference type="InterPro" id="IPR011032">
    <property type="entry name" value="GroES-like_sf"/>
</dbReference>
<dbReference type="InterPro" id="IPR020843">
    <property type="entry name" value="ER"/>
</dbReference>
<organism evidence="7 8">
    <name type="scientific">Thermothielavioides terrestris (strain ATCC 38088 / NRRL 8126)</name>
    <name type="common">Thielavia terrestris</name>
    <dbReference type="NCBI Taxonomy" id="578455"/>
    <lineage>
        <taxon>Eukaryota</taxon>
        <taxon>Fungi</taxon>
        <taxon>Dikarya</taxon>
        <taxon>Ascomycota</taxon>
        <taxon>Pezizomycotina</taxon>
        <taxon>Sordariomycetes</taxon>
        <taxon>Sordariomycetidae</taxon>
        <taxon>Sordariales</taxon>
        <taxon>Chaetomiaceae</taxon>
        <taxon>Thermothielavioides</taxon>
        <taxon>Thermothielavioides terrestris</taxon>
    </lineage>
</organism>
<dbReference type="OrthoDB" id="1879366at2759"/>
<dbReference type="Gene3D" id="3.90.180.10">
    <property type="entry name" value="Medium-chain alcohol dehydrogenases, catalytic domain"/>
    <property type="match status" value="1"/>
</dbReference>
<gene>
    <name evidence="7" type="ORF">THITE_157891</name>
</gene>
<dbReference type="EMBL" id="CP003009">
    <property type="protein sequence ID" value="AEO63977.1"/>
    <property type="molecule type" value="Genomic_DNA"/>
</dbReference>
<evidence type="ECO:0000256" key="2">
    <source>
        <dbReference type="ARBA" id="ARBA00022723"/>
    </source>
</evidence>
<dbReference type="FunFam" id="3.40.50.720:FF:000022">
    <property type="entry name" value="Cinnamyl alcohol dehydrogenase"/>
    <property type="match status" value="1"/>
</dbReference>
<dbReference type="RefSeq" id="XP_003650313.1">
    <property type="nucleotide sequence ID" value="XM_003650265.1"/>
</dbReference>
<evidence type="ECO:0000256" key="3">
    <source>
        <dbReference type="ARBA" id="ARBA00022833"/>
    </source>
</evidence>
<evidence type="ECO:0000256" key="5">
    <source>
        <dbReference type="SAM" id="MobiDB-lite"/>
    </source>
</evidence>
<protein>
    <recommendedName>
        <fullName evidence="6">Enoyl reductase (ER) domain-containing protein</fullName>
    </recommendedName>
</protein>
<keyword evidence="3" id="KW-0862">Zinc</keyword>
<feature type="region of interest" description="Disordered" evidence="5">
    <location>
        <begin position="1"/>
        <end position="23"/>
    </location>
</feature>
<dbReference type="SUPFAM" id="SSF51735">
    <property type="entry name" value="NAD(P)-binding Rossmann-fold domains"/>
    <property type="match status" value="1"/>
</dbReference>
<comment type="cofactor">
    <cofactor evidence="1">
        <name>Zn(2+)</name>
        <dbReference type="ChEBI" id="CHEBI:29105"/>
    </cofactor>
</comment>
<dbReference type="InterPro" id="IPR013149">
    <property type="entry name" value="ADH-like_C"/>
</dbReference>
<dbReference type="eggNOG" id="KOG0023">
    <property type="taxonomic scope" value="Eukaryota"/>
</dbReference>
<dbReference type="InterPro" id="IPR036291">
    <property type="entry name" value="NAD(P)-bd_dom_sf"/>
</dbReference>
<keyword evidence="4" id="KW-0560">Oxidoreductase</keyword>
<reference evidence="7 8" key="1">
    <citation type="journal article" date="2011" name="Nat. Biotechnol.">
        <title>Comparative genomic analysis of the thermophilic biomass-degrading fungi Myceliophthora thermophila and Thielavia terrestris.</title>
        <authorList>
            <person name="Berka R.M."/>
            <person name="Grigoriev I.V."/>
            <person name="Otillar R."/>
            <person name="Salamov A."/>
            <person name="Grimwood J."/>
            <person name="Reid I."/>
            <person name="Ishmael N."/>
            <person name="John T."/>
            <person name="Darmond C."/>
            <person name="Moisan M.-C."/>
            <person name="Henrissat B."/>
            <person name="Coutinho P.M."/>
            <person name="Lombard V."/>
            <person name="Natvig D.O."/>
            <person name="Lindquist E."/>
            <person name="Schmutz J."/>
            <person name="Lucas S."/>
            <person name="Harris P."/>
            <person name="Powlowski J."/>
            <person name="Bellemare A."/>
            <person name="Taylor D."/>
            <person name="Butler G."/>
            <person name="de Vries R.P."/>
            <person name="Allijn I.E."/>
            <person name="van den Brink J."/>
            <person name="Ushinsky S."/>
            <person name="Storms R."/>
            <person name="Powell A.J."/>
            <person name="Paulsen I.T."/>
            <person name="Elbourne L.D.H."/>
            <person name="Baker S.E."/>
            <person name="Magnuson J."/>
            <person name="LaBoissiere S."/>
            <person name="Clutterbuck A.J."/>
            <person name="Martinez D."/>
            <person name="Wogulis M."/>
            <person name="de Leon A.L."/>
            <person name="Rey M.W."/>
            <person name="Tsang A."/>
        </authorList>
    </citation>
    <scope>NUCLEOTIDE SEQUENCE [LARGE SCALE GENOMIC DNA]</scope>
    <source>
        <strain evidence="8">ATCC 38088 / NRRL 8126</strain>
    </source>
</reference>
<feature type="domain" description="Enoyl reductase (ER)" evidence="6">
    <location>
        <begin position="9"/>
        <end position="336"/>
    </location>
</feature>
<evidence type="ECO:0000259" key="6">
    <source>
        <dbReference type="SMART" id="SM00829"/>
    </source>
</evidence>
<name>G2QX11_THETT</name>
<proteinExistence type="predicted"/>
<dbReference type="InterPro" id="IPR013154">
    <property type="entry name" value="ADH-like_N"/>
</dbReference>
<evidence type="ECO:0000256" key="1">
    <source>
        <dbReference type="ARBA" id="ARBA00001947"/>
    </source>
</evidence>
<sequence length="339" mass="36319">MPAFTVFKGSKDGAPKKSSTQKPDQLVGDQVLVRVTASGVCGTDLHYLQQDMVLGHEGVGVVEAVGPDTKYLKKGDRVGWGYETDSCGHCHECISGEEIFCPERALYGDLGTRDQGSFASGAVWREAFLHLIPEGMPDEAAAPLQCGGATVFTALYDVKPNEVVAVMGVGGLGHLAIQFAAKLGCRVVVLSSSDRKRAQALELGAHKFLAITKEEGLDAKAIQEAGGVWPISRLLVTASAQPSWATLLPLLAPHARIYPLSVSMDNLVIPYMPLLLKGITVQGSLVASRSVHREMLEFAAVHGVRPIVETFPMTEEGIKEAVDRLAQGKVHYRAVLIPQ</sequence>
<keyword evidence="8" id="KW-1185">Reference proteome</keyword>
<dbReference type="Proteomes" id="UP000008181">
    <property type="component" value="Chromosome 1"/>
</dbReference>
<keyword evidence="2" id="KW-0479">Metal-binding</keyword>